<reference evidence="1 2" key="1">
    <citation type="submission" date="2021-01" db="EMBL/GenBank/DDBJ databases">
        <title>Actinoplanes sp. nov. LDG1-06 isolated from lichen.</title>
        <authorList>
            <person name="Saeng-In P."/>
            <person name="Phongsopitanun W."/>
            <person name="Kanchanasin P."/>
            <person name="Yuki M."/>
            <person name="Kudo T."/>
            <person name="Ohkuma M."/>
            <person name="Tanasupawat S."/>
        </authorList>
    </citation>
    <scope>NUCLEOTIDE SEQUENCE [LARGE SCALE GENOMIC DNA]</scope>
    <source>
        <strain evidence="1 2">LDG1-06</strain>
    </source>
</reference>
<sequence>MSDPQSRQSNRPEDDPAFLRWRDTVRRFTLDGETLYLPTGDIPMTAEELKTYWLHLNDKPTPGS</sequence>
<evidence type="ECO:0000313" key="2">
    <source>
        <dbReference type="Proteomes" id="UP000632138"/>
    </source>
</evidence>
<gene>
    <name evidence="1" type="ORF">JIG36_40470</name>
</gene>
<name>A0ABS2APV1_9ACTN</name>
<organism evidence="1 2">
    <name type="scientific">Paractinoplanes ovalisporus</name>
    <dbReference type="NCBI Taxonomy" id="2810368"/>
    <lineage>
        <taxon>Bacteria</taxon>
        <taxon>Bacillati</taxon>
        <taxon>Actinomycetota</taxon>
        <taxon>Actinomycetes</taxon>
        <taxon>Micromonosporales</taxon>
        <taxon>Micromonosporaceae</taxon>
        <taxon>Paractinoplanes</taxon>
    </lineage>
</organism>
<dbReference type="RefSeq" id="WP_236049167.1">
    <property type="nucleotide sequence ID" value="NZ_JAENHP010000021.1"/>
</dbReference>
<proteinExistence type="predicted"/>
<dbReference type="Proteomes" id="UP000632138">
    <property type="component" value="Unassembled WGS sequence"/>
</dbReference>
<evidence type="ECO:0000313" key="1">
    <source>
        <dbReference type="EMBL" id="MBM2621798.1"/>
    </source>
</evidence>
<comment type="caution">
    <text evidence="1">The sequence shown here is derived from an EMBL/GenBank/DDBJ whole genome shotgun (WGS) entry which is preliminary data.</text>
</comment>
<dbReference type="EMBL" id="JAENHP010000021">
    <property type="protein sequence ID" value="MBM2621798.1"/>
    <property type="molecule type" value="Genomic_DNA"/>
</dbReference>
<protein>
    <submittedName>
        <fullName evidence="1">Uncharacterized protein</fullName>
    </submittedName>
</protein>
<keyword evidence="2" id="KW-1185">Reference proteome</keyword>
<accession>A0ABS2APV1</accession>